<dbReference type="EMBL" id="SOFG01000019">
    <property type="protein sequence ID" value="TFB84771.1"/>
    <property type="molecule type" value="Genomic_DNA"/>
</dbReference>
<keyword evidence="2" id="KW-1133">Transmembrane helix</keyword>
<protein>
    <submittedName>
        <fullName evidence="3">DUF2306 domain-containing protein</fullName>
    </submittedName>
</protein>
<accession>A0ABY2IBY4</accession>
<dbReference type="InterPro" id="IPR018750">
    <property type="entry name" value="DUF2306_membrane"/>
</dbReference>
<dbReference type="Pfam" id="PF10067">
    <property type="entry name" value="DUF2306"/>
    <property type="match status" value="1"/>
</dbReference>
<keyword evidence="4" id="KW-1185">Reference proteome</keyword>
<reference evidence="3 4" key="1">
    <citation type="submission" date="2019-03" db="EMBL/GenBank/DDBJ databases">
        <title>Genomics of glacier-inhabiting Cryobacterium strains.</title>
        <authorList>
            <person name="Liu Q."/>
            <person name="Xin Y.-H."/>
        </authorList>
    </citation>
    <scope>NUCLEOTIDE SEQUENCE [LARGE SCALE GENOMIC DNA]</scope>
    <source>
        <strain evidence="3 4">MDB2-B</strain>
    </source>
</reference>
<proteinExistence type="predicted"/>
<evidence type="ECO:0000256" key="1">
    <source>
        <dbReference type="SAM" id="MobiDB-lite"/>
    </source>
</evidence>
<evidence type="ECO:0000313" key="3">
    <source>
        <dbReference type="EMBL" id="TFB84771.1"/>
    </source>
</evidence>
<comment type="caution">
    <text evidence="3">The sequence shown here is derived from an EMBL/GenBank/DDBJ whole genome shotgun (WGS) entry which is preliminary data.</text>
</comment>
<feature type="transmembrane region" description="Helical" evidence="2">
    <location>
        <begin position="228"/>
        <end position="247"/>
    </location>
</feature>
<feature type="transmembrane region" description="Helical" evidence="2">
    <location>
        <begin position="53"/>
        <end position="75"/>
    </location>
</feature>
<gene>
    <name evidence="3" type="ORF">E3O44_14605</name>
</gene>
<sequence>MSTHDGETRDKESNDRATRDAATHNAATPVKPHAAVPGAARTRTRARANRRQWVAPAGLILLSLIPILAGAARLTELTGGAAATEDNARFLDSPVPVIMHIVSVTVFCLLGAFQFVPALRRRAGRWHRVAGRVLIPAGLLSALSGLWMVVFYPHPPGDGMALGVIRLVFGSAMAVCLVLGIRAIVRRDFIRHAEWMTRAYAIAVAAGTQALLLIPGAILFGAKDEPSRAVLMGAAWVLNLAVAEYLIHSRRHRRG</sequence>
<keyword evidence="2" id="KW-0812">Transmembrane</keyword>
<organism evidence="3 4">
    <name type="scientific">Cryobacterium algoricola</name>
    <dbReference type="NCBI Taxonomy" id="1259183"/>
    <lineage>
        <taxon>Bacteria</taxon>
        <taxon>Bacillati</taxon>
        <taxon>Actinomycetota</taxon>
        <taxon>Actinomycetes</taxon>
        <taxon>Micrococcales</taxon>
        <taxon>Microbacteriaceae</taxon>
        <taxon>Cryobacterium</taxon>
    </lineage>
</organism>
<feature type="transmembrane region" description="Helical" evidence="2">
    <location>
        <begin position="95"/>
        <end position="117"/>
    </location>
</feature>
<dbReference type="RefSeq" id="WP_134535513.1">
    <property type="nucleotide sequence ID" value="NZ_SOFG01000019.1"/>
</dbReference>
<keyword evidence="2" id="KW-0472">Membrane</keyword>
<feature type="transmembrane region" description="Helical" evidence="2">
    <location>
        <begin position="129"/>
        <end position="152"/>
    </location>
</feature>
<evidence type="ECO:0000256" key="2">
    <source>
        <dbReference type="SAM" id="Phobius"/>
    </source>
</evidence>
<name>A0ABY2IBY4_9MICO</name>
<evidence type="ECO:0000313" key="4">
    <source>
        <dbReference type="Proteomes" id="UP000297608"/>
    </source>
</evidence>
<dbReference type="Proteomes" id="UP000297608">
    <property type="component" value="Unassembled WGS sequence"/>
</dbReference>
<feature type="region of interest" description="Disordered" evidence="1">
    <location>
        <begin position="1"/>
        <end position="47"/>
    </location>
</feature>
<feature type="transmembrane region" description="Helical" evidence="2">
    <location>
        <begin position="164"/>
        <end position="185"/>
    </location>
</feature>
<feature type="compositionally biased region" description="Basic and acidic residues" evidence="1">
    <location>
        <begin position="1"/>
        <end position="22"/>
    </location>
</feature>
<feature type="transmembrane region" description="Helical" evidence="2">
    <location>
        <begin position="197"/>
        <end position="222"/>
    </location>
</feature>